<dbReference type="EMBL" id="RKRA01000001">
    <property type="protein sequence ID" value="RPF28385.1"/>
    <property type="molecule type" value="Genomic_DNA"/>
</dbReference>
<dbReference type="SUPFAM" id="SSF51735">
    <property type="entry name" value="NAD(P)-binding Rossmann-fold domains"/>
    <property type="match status" value="1"/>
</dbReference>
<dbReference type="SUPFAM" id="SSF50129">
    <property type="entry name" value="GroES-like"/>
    <property type="match status" value="1"/>
</dbReference>
<dbReference type="InterPro" id="IPR013154">
    <property type="entry name" value="ADH-like_N"/>
</dbReference>
<dbReference type="Gene3D" id="3.40.50.720">
    <property type="entry name" value="NAD(P)-binding Rossmann-like Domain"/>
    <property type="match status" value="1"/>
</dbReference>
<evidence type="ECO:0000259" key="7">
    <source>
        <dbReference type="Pfam" id="PF08240"/>
    </source>
</evidence>
<proteinExistence type="inferred from homology"/>
<comment type="cofactor">
    <cofactor evidence="1 5">
        <name>Zn(2+)</name>
        <dbReference type="ChEBI" id="CHEBI:29105"/>
    </cofactor>
</comment>
<dbReference type="Proteomes" id="UP000280726">
    <property type="component" value="Unassembled WGS sequence"/>
</dbReference>
<evidence type="ECO:0000256" key="5">
    <source>
        <dbReference type="RuleBase" id="RU361277"/>
    </source>
</evidence>
<dbReference type="InterPro" id="IPR011032">
    <property type="entry name" value="GroES-like_sf"/>
</dbReference>
<dbReference type="InterPro" id="IPR002328">
    <property type="entry name" value="ADH_Zn_CS"/>
</dbReference>
<comment type="caution">
    <text evidence="8">The sequence shown here is derived from an EMBL/GenBank/DDBJ whole genome shotgun (WGS) entry which is preliminary data.</text>
</comment>
<protein>
    <submittedName>
        <fullName evidence="8">Threonine dehydrogenase-like Zn-dependent dehydrogenase</fullName>
    </submittedName>
</protein>
<dbReference type="Pfam" id="PF08240">
    <property type="entry name" value="ADH_N"/>
    <property type="match status" value="1"/>
</dbReference>
<dbReference type="Gene3D" id="3.90.180.10">
    <property type="entry name" value="Medium-chain alcohol dehydrogenases, catalytic domain"/>
    <property type="match status" value="1"/>
</dbReference>
<dbReference type="Pfam" id="PF00107">
    <property type="entry name" value="ADH_zinc_N"/>
    <property type="match status" value="1"/>
</dbReference>
<dbReference type="InterPro" id="IPR013149">
    <property type="entry name" value="ADH-like_C"/>
</dbReference>
<dbReference type="CDD" id="cd08283">
    <property type="entry name" value="FDH_like_1"/>
    <property type="match status" value="1"/>
</dbReference>
<evidence type="ECO:0000259" key="6">
    <source>
        <dbReference type="Pfam" id="PF00107"/>
    </source>
</evidence>
<dbReference type="RefSeq" id="WP_123918563.1">
    <property type="nucleotide sequence ID" value="NZ_RKRA01000001.1"/>
</dbReference>
<accession>A0A3N5A4T5</accession>
<dbReference type="InterPro" id="IPR036291">
    <property type="entry name" value="NAD(P)-bd_dom_sf"/>
</dbReference>
<dbReference type="PANTHER" id="PTHR42813:SF2">
    <property type="entry name" value="DEHYDROGENASE, ZINC-CONTAINING, PUTATIVE (AFU_ORTHOLOGUE AFUA_2G02810)-RELATED"/>
    <property type="match status" value="1"/>
</dbReference>
<gene>
    <name evidence="8" type="ORF">EDD32_2911</name>
</gene>
<evidence type="ECO:0000313" key="8">
    <source>
        <dbReference type="EMBL" id="RPF28385.1"/>
    </source>
</evidence>
<evidence type="ECO:0000313" key="9">
    <source>
        <dbReference type="Proteomes" id="UP000280726"/>
    </source>
</evidence>
<evidence type="ECO:0000256" key="4">
    <source>
        <dbReference type="ARBA" id="ARBA00023002"/>
    </source>
</evidence>
<feature type="domain" description="Alcohol dehydrogenase-like C-terminal" evidence="6">
    <location>
        <begin position="190"/>
        <end position="270"/>
    </location>
</feature>
<keyword evidence="9" id="KW-1185">Reference proteome</keyword>
<dbReference type="GO" id="GO:0016491">
    <property type="term" value="F:oxidoreductase activity"/>
    <property type="evidence" value="ECO:0007669"/>
    <property type="project" value="UniProtKB-KW"/>
</dbReference>
<sequence length="410" mass="43883">MRALTWQGKEDVRVEDVPDPRIVEPTDAVIRVTSTAICGSDLHLYDVFGPFLDAGDVLGHEPMGVVEEVGPEVAHIRPGDRVVVPFNVSCGRCWMCTRGLQSQCETTQNHEHGTGGSLLGYTKLYGQVPGGQAEYLRVPQAHYGPVPVPDDGEPDERYLYLSDVLPTAWQAVEYAQVPPGGSVVVLGLGPVGQMAARVARHRGAELVVGVDLVPERLAMARRHGVDTLDLREVDDLPDAVRALTGGRGPDSVIDAVGMEAHGSPVAEALHAGANLLPDALARPVFKKLGVDRLAALLTAIELVRRGGTLSVSGVYGGARDPLPMLQLFDKQVTVRMGQANVRRWVDDLLPLVSDAADPLGVLDLRTHRIALEDAPYGYEIFQKKLDGAIKVVLDPTLPARRTGTDGGTGA</sequence>
<keyword evidence="4" id="KW-0560">Oxidoreductase</keyword>
<feature type="domain" description="Alcohol dehydrogenase-like N-terminal" evidence="7">
    <location>
        <begin position="25"/>
        <end position="147"/>
    </location>
</feature>
<organism evidence="8 9">
    <name type="scientific">Georgenia muralis</name>
    <dbReference type="NCBI Taxonomy" id="154117"/>
    <lineage>
        <taxon>Bacteria</taxon>
        <taxon>Bacillati</taxon>
        <taxon>Actinomycetota</taxon>
        <taxon>Actinomycetes</taxon>
        <taxon>Micrococcales</taxon>
        <taxon>Bogoriellaceae</taxon>
        <taxon>Georgenia</taxon>
    </lineage>
</organism>
<keyword evidence="3 5" id="KW-0862">Zinc</keyword>
<keyword evidence="2 5" id="KW-0479">Metal-binding</keyword>
<dbReference type="GO" id="GO:0008270">
    <property type="term" value="F:zinc ion binding"/>
    <property type="evidence" value="ECO:0007669"/>
    <property type="project" value="InterPro"/>
</dbReference>
<reference evidence="8 9" key="1">
    <citation type="submission" date="2018-11" db="EMBL/GenBank/DDBJ databases">
        <title>Sequencing the genomes of 1000 actinobacteria strains.</title>
        <authorList>
            <person name="Klenk H.-P."/>
        </authorList>
    </citation>
    <scope>NUCLEOTIDE SEQUENCE [LARGE SCALE GENOMIC DNA]</scope>
    <source>
        <strain evidence="8 9">DSM 14418</strain>
    </source>
</reference>
<name>A0A3N5A4T5_9MICO</name>
<dbReference type="PROSITE" id="PS00059">
    <property type="entry name" value="ADH_ZINC"/>
    <property type="match status" value="1"/>
</dbReference>
<evidence type="ECO:0000256" key="2">
    <source>
        <dbReference type="ARBA" id="ARBA00022723"/>
    </source>
</evidence>
<dbReference type="OrthoDB" id="241504at2"/>
<evidence type="ECO:0000256" key="3">
    <source>
        <dbReference type="ARBA" id="ARBA00022833"/>
    </source>
</evidence>
<comment type="similarity">
    <text evidence="5">Belongs to the zinc-containing alcohol dehydrogenase family.</text>
</comment>
<evidence type="ECO:0000256" key="1">
    <source>
        <dbReference type="ARBA" id="ARBA00001947"/>
    </source>
</evidence>
<dbReference type="PANTHER" id="PTHR42813">
    <property type="entry name" value="ZINC-TYPE ALCOHOL DEHYDROGENASE-LIKE"/>
    <property type="match status" value="1"/>
</dbReference>
<dbReference type="AlphaFoldDB" id="A0A3N5A4T5"/>